<dbReference type="InterPro" id="IPR036390">
    <property type="entry name" value="WH_DNA-bd_sf"/>
</dbReference>
<protein>
    <submittedName>
        <fullName evidence="1">DUF3253 domain-containing protein</fullName>
    </submittedName>
</protein>
<sequence>MPPTDHELEQRILALLASRAPTATICPSDVARDLAPDDWRPLMDAVRDAAGRLVDRGQVVITQKGEAVDLATARGPIRIRRSGPDADGR</sequence>
<dbReference type="KEGG" id="aef:GEV26_10765"/>
<evidence type="ECO:0000313" key="1">
    <source>
        <dbReference type="EMBL" id="QGG41806.1"/>
    </source>
</evidence>
<dbReference type="Gene3D" id="1.10.10.10">
    <property type="entry name" value="Winged helix-like DNA-binding domain superfamily/Winged helix DNA-binding domain"/>
    <property type="match status" value="1"/>
</dbReference>
<dbReference type="EMBL" id="CP045737">
    <property type="protein sequence ID" value="QGG41806.1"/>
    <property type="molecule type" value="Genomic_DNA"/>
</dbReference>
<dbReference type="RefSeq" id="WP_153653072.1">
    <property type="nucleotide sequence ID" value="NZ_CP045737.1"/>
</dbReference>
<dbReference type="Pfam" id="PF11625">
    <property type="entry name" value="DUF3253"/>
    <property type="match status" value="1"/>
</dbReference>
<accession>A0A5Q2ML42</accession>
<dbReference type="Proteomes" id="UP000392064">
    <property type="component" value="Chromosome"/>
</dbReference>
<name>A0A5Q2ML42_9ACTN</name>
<keyword evidence="2" id="KW-1185">Reference proteome</keyword>
<dbReference type="SUPFAM" id="SSF46785">
    <property type="entry name" value="Winged helix' DNA-binding domain"/>
    <property type="match status" value="1"/>
</dbReference>
<proteinExistence type="predicted"/>
<dbReference type="InterPro" id="IPR021660">
    <property type="entry name" value="DUF3253"/>
</dbReference>
<gene>
    <name evidence="1" type="ORF">GEV26_10765</name>
</gene>
<dbReference type="AlphaFoldDB" id="A0A5Q2ML42"/>
<dbReference type="InterPro" id="IPR036388">
    <property type="entry name" value="WH-like_DNA-bd_sf"/>
</dbReference>
<organism evidence="1 2">
    <name type="scientific">Aeromicrobium yanjiei</name>
    <dbReference type="NCBI Taxonomy" id="2662028"/>
    <lineage>
        <taxon>Bacteria</taxon>
        <taxon>Bacillati</taxon>
        <taxon>Actinomycetota</taxon>
        <taxon>Actinomycetes</taxon>
        <taxon>Propionibacteriales</taxon>
        <taxon>Nocardioidaceae</taxon>
        <taxon>Aeromicrobium</taxon>
    </lineage>
</organism>
<evidence type="ECO:0000313" key="2">
    <source>
        <dbReference type="Proteomes" id="UP000392064"/>
    </source>
</evidence>
<reference evidence="1 2" key="1">
    <citation type="submission" date="2019-11" db="EMBL/GenBank/DDBJ databases">
        <authorList>
            <person name="Li J."/>
        </authorList>
    </citation>
    <scope>NUCLEOTIDE SEQUENCE [LARGE SCALE GENOMIC DNA]</scope>
    <source>
        <strain evidence="1 2">MF47</strain>
    </source>
</reference>